<keyword evidence="1" id="KW-0472">Membrane</keyword>
<feature type="transmembrane region" description="Helical" evidence="1">
    <location>
        <begin position="237"/>
        <end position="255"/>
    </location>
</feature>
<sequence length="308" mass="36073">MKSRFLFPRYFRPLGWLLIIPGFILGYFVVFQSYEIAGFGLVLREKSSMFIPAFENLTNELALTMVIIGLLFVAFARLKQEDELTALLRLNALYWAILVNYIFYGVLLLLMLFNSIAATNEINSTINWLTGNMKFMIYNLFMPLVIFIGRFYYLLHKSKTEYQVKPLRFLPHKPYNLIGKVLSIPLIIIAFPLLFGIMDFFGKYNNFAGVLFCILPFIMLIWVYSKEKQEDKYINHIRLEAMQIAVYGNYAMLLLSNLFLFSVLFLLILWVNLITIPLIFLIVFKYRMWKLSKQDSTARIDSLKLGIL</sequence>
<keyword evidence="1" id="KW-0812">Transmembrane</keyword>
<dbReference type="EMBL" id="JAVLVU010000001">
    <property type="protein sequence ID" value="MDT3404119.1"/>
    <property type="molecule type" value="Genomic_DNA"/>
</dbReference>
<proteinExistence type="predicted"/>
<evidence type="ECO:0000313" key="3">
    <source>
        <dbReference type="Proteomes" id="UP001258315"/>
    </source>
</evidence>
<name>A0ABU3GWH6_9SPHI</name>
<feature type="transmembrane region" description="Helical" evidence="1">
    <location>
        <begin position="207"/>
        <end position="225"/>
    </location>
</feature>
<protein>
    <recommendedName>
        <fullName evidence="4">DUF4870 domain-containing protein</fullName>
    </recommendedName>
</protein>
<keyword evidence="3" id="KW-1185">Reference proteome</keyword>
<accession>A0ABU3GWH6</accession>
<dbReference type="RefSeq" id="WP_311951458.1">
    <property type="nucleotide sequence ID" value="NZ_JAVLVU010000001.1"/>
</dbReference>
<comment type="caution">
    <text evidence="2">The sequence shown here is derived from an EMBL/GenBank/DDBJ whole genome shotgun (WGS) entry which is preliminary data.</text>
</comment>
<keyword evidence="1" id="KW-1133">Transmembrane helix</keyword>
<dbReference type="Proteomes" id="UP001258315">
    <property type="component" value="Unassembled WGS sequence"/>
</dbReference>
<organism evidence="2 3">
    <name type="scientific">Mucilaginibacter terrae</name>
    <dbReference type="NCBI Taxonomy" id="1955052"/>
    <lineage>
        <taxon>Bacteria</taxon>
        <taxon>Pseudomonadati</taxon>
        <taxon>Bacteroidota</taxon>
        <taxon>Sphingobacteriia</taxon>
        <taxon>Sphingobacteriales</taxon>
        <taxon>Sphingobacteriaceae</taxon>
        <taxon>Mucilaginibacter</taxon>
    </lineage>
</organism>
<evidence type="ECO:0000256" key="1">
    <source>
        <dbReference type="SAM" id="Phobius"/>
    </source>
</evidence>
<feature type="transmembrane region" description="Helical" evidence="1">
    <location>
        <begin position="136"/>
        <end position="155"/>
    </location>
</feature>
<evidence type="ECO:0000313" key="2">
    <source>
        <dbReference type="EMBL" id="MDT3404119.1"/>
    </source>
</evidence>
<feature type="transmembrane region" description="Helical" evidence="1">
    <location>
        <begin position="175"/>
        <end position="195"/>
    </location>
</feature>
<feature type="transmembrane region" description="Helical" evidence="1">
    <location>
        <begin position="61"/>
        <end position="78"/>
    </location>
</feature>
<evidence type="ECO:0008006" key="4">
    <source>
        <dbReference type="Google" id="ProtNLM"/>
    </source>
</evidence>
<gene>
    <name evidence="2" type="ORF">QE417_003191</name>
</gene>
<feature type="transmembrane region" description="Helical" evidence="1">
    <location>
        <begin position="90"/>
        <end position="116"/>
    </location>
</feature>
<feature type="transmembrane region" description="Helical" evidence="1">
    <location>
        <begin position="14"/>
        <end position="41"/>
    </location>
</feature>
<reference evidence="3" key="1">
    <citation type="submission" date="2023-07" db="EMBL/GenBank/DDBJ databases">
        <title>Functional and genomic diversity of the sorghum phyllosphere microbiome.</title>
        <authorList>
            <person name="Shade A."/>
        </authorList>
    </citation>
    <scope>NUCLEOTIDE SEQUENCE [LARGE SCALE GENOMIC DNA]</scope>
    <source>
        <strain evidence="3">SORGH_AS_0422</strain>
    </source>
</reference>
<feature type="transmembrane region" description="Helical" evidence="1">
    <location>
        <begin position="261"/>
        <end position="284"/>
    </location>
</feature>